<name>A0A485ANS7_RAOPL</name>
<organism evidence="1 2">
    <name type="scientific">Raoultella planticola</name>
    <name type="common">Klebsiella planticola</name>
    <dbReference type="NCBI Taxonomy" id="575"/>
    <lineage>
        <taxon>Bacteria</taxon>
        <taxon>Pseudomonadati</taxon>
        <taxon>Pseudomonadota</taxon>
        <taxon>Gammaproteobacteria</taxon>
        <taxon>Enterobacterales</taxon>
        <taxon>Enterobacteriaceae</taxon>
        <taxon>Klebsiella/Raoultella group</taxon>
        <taxon>Raoultella</taxon>
    </lineage>
</organism>
<gene>
    <name evidence="1" type="ORF">NCTC12998_01966</name>
</gene>
<reference evidence="1 2" key="1">
    <citation type="submission" date="2019-03" db="EMBL/GenBank/DDBJ databases">
        <authorList>
            <consortium name="Pathogen Informatics"/>
        </authorList>
    </citation>
    <scope>NUCLEOTIDE SEQUENCE [LARGE SCALE GENOMIC DNA]</scope>
    <source>
        <strain evidence="1 2">NCTC12998</strain>
    </source>
</reference>
<protein>
    <submittedName>
        <fullName evidence="1">Uncharacterized protein</fullName>
    </submittedName>
</protein>
<evidence type="ECO:0000313" key="2">
    <source>
        <dbReference type="Proteomes" id="UP000345637"/>
    </source>
</evidence>
<sequence length="125" mass="13864">MILSRFVAPATAVIEGGKGKQPFRRALLGGPFYVTNIVPTVLEYCQDFISDEGKEGVGPLSLPGRGRRLITFTDSRQGTARMAVRMQQEAERSRLRGSVVDILGWHQRKQSNTCTKCPGRRNEAD</sequence>
<dbReference type="Proteomes" id="UP000345637">
    <property type="component" value="Unassembled WGS sequence"/>
</dbReference>
<dbReference type="EMBL" id="CAADJE010000020">
    <property type="protein sequence ID" value="VFS62645.1"/>
    <property type="molecule type" value="Genomic_DNA"/>
</dbReference>
<proteinExistence type="predicted"/>
<dbReference type="AlphaFoldDB" id="A0A485ANS7"/>
<accession>A0A485ANS7</accession>
<evidence type="ECO:0000313" key="1">
    <source>
        <dbReference type="EMBL" id="VFS62645.1"/>
    </source>
</evidence>